<dbReference type="SUPFAM" id="SSF52833">
    <property type="entry name" value="Thioredoxin-like"/>
    <property type="match status" value="1"/>
</dbReference>
<dbReference type="InterPro" id="IPR036249">
    <property type="entry name" value="Thioredoxin-like_sf"/>
</dbReference>
<dbReference type="AlphaFoldDB" id="A0A0M5MNR8"/>
<evidence type="ECO:0000256" key="1">
    <source>
        <dbReference type="RuleBase" id="RU003494"/>
    </source>
</evidence>
<feature type="domain" description="GST N-terminal" evidence="2">
    <location>
        <begin position="1"/>
        <end position="80"/>
    </location>
</feature>
<dbReference type="PANTHER" id="PTHR44051:SF9">
    <property type="entry name" value="GLUTATHIONE S-TRANSFERASE 1"/>
    <property type="match status" value="1"/>
</dbReference>
<dbReference type="SFLD" id="SFLDG00358">
    <property type="entry name" value="Main_(cytGST)"/>
    <property type="match status" value="1"/>
</dbReference>
<dbReference type="PROSITE" id="PS50405">
    <property type="entry name" value="GST_CTER"/>
    <property type="match status" value="1"/>
</dbReference>
<dbReference type="Gene3D" id="1.20.1050.10">
    <property type="match status" value="1"/>
</dbReference>
<evidence type="ECO:0000259" key="3">
    <source>
        <dbReference type="PROSITE" id="PS50405"/>
    </source>
</evidence>
<dbReference type="SFLD" id="SFLDG01150">
    <property type="entry name" value="Main.1:_Beta-like"/>
    <property type="match status" value="1"/>
</dbReference>
<dbReference type="STRING" id="45610.AOC03_10585"/>
<dbReference type="OrthoDB" id="9810080at2"/>
<dbReference type="PANTHER" id="PTHR44051">
    <property type="entry name" value="GLUTATHIONE S-TRANSFERASE-RELATED"/>
    <property type="match status" value="1"/>
</dbReference>
<evidence type="ECO:0000259" key="2">
    <source>
        <dbReference type="PROSITE" id="PS50404"/>
    </source>
</evidence>
<dbReference type="PROSITE" id="PS50404">
    <property type="entry name" value="GST_NTER"/>
    <property type="match status" value="1"/>
</dbReference>
<keyword evidence="5" id="KW-1185">Reference proteome</keyword>
<dbReference type="InterPro" id="IPR040079">
    <property type="entry name" value="Glutathione_S-Trfase"/>
</dbReference>
<dbReference type="CDD" id="cd03189">
    <property type="entry name" value="GST_C_GTT1_like"/>
    <property type="match status" value="1"/>
</dbReference>
<feature type="domain" description="GST C-terminal" evidence="3">
    <location>
        <begin position="88"/>
        <end position="222"/>
    </location>
</feature>
<dbReference type="CDD" id="cd03046">
    <property type="entry name" value="GST_N_GTT1_like"/>
    <property type="match status" value="1"/>
</dbReference>
<reference evidence="4 5" key="1">
    <citation type="submission" date="2015-09" db="EMBL/GenBank/DDBJ databases">
        <title>Complete genome of Psychrobacter urativorans R10.10B.</title>
        <authorList>
            <person name="See-Too W.S."/>
            <person name="Chan K.G."/>
        </authorList>
    </citation>
    <scope>NUCLEOTIDE SEQUENCE [LARGE SCALE GENOMIC DNA]</scope>
    <source>
        <strain evidence="4 5">R10.10B</strain>
    </source>
</reference>
<dbReference type="InterPro" id="IPR004046">
    <property type="entry name" value="GST_C"/>
</dbReference>
<dbReference type="RefSeq" id="WP_062535824.1">
    <property type="nucleotide sequence ID" value="NZ_CP012678.1"/>
</dbReference>
<protein>
    <submittedName>
        <fullName evidence="4">Glutathione S-transferase</fullName>
    </submittedName>
</protein>
<dbReference type="Pfam" id="PF02798">
    <property type="entry name" value="GST_N"/>
    <property type="match status" value="1"/>
</dbReference>
<organism evidence="4 5">
    <name type="scientific">Psychrobacter urativorans</name>
    <dbReference type="NCBI Taxonomy" id="45610"/>
    <lineage>
        <taxon>Bacteria</taxon>
        <taxon>Pseudomonadati</taxon>
        <taxon>Pseudomonadota</taxon>
        <taxon>Gammaproteobacteria</taxon>
        <taxon>Moraxellales</taxon>
        <taxon>Moraxellaceae</taxon>
        <taxon>Psychrobacter</taxon>
    </lineage>
</organism>
<sequence length="222" mass="25674">MLHLHHLKNSRSFRILWLLEELEVDYKLTCYERNKAYLAPESLKKIHPLCHAPVLEVDNRAIVESGFIIEYLLKHYDTEKQFKPADDNEAAWEAYTFWLHFAEASVMPLLVMRLVFTKVVAKSPMLIRPISRAIRRQVENSVIKGNLTKMLTMMEQQLQDNHWFAGEAFSAADIQMYVPVVAANAGKGLDKVKYANLLNWLNRCQERAAFKRAEAKGGSLHF</sequence>
<gene>
    <name evidence="4" type="ORF">AOC03_10585</name>
</gene>
<keyword evidence="4" id="KW-0808">Transferase</keyword>
<evidence type="ECO:0000313" key="5">
    <source>
        <dbReference type="Proteomes" id="UP000059847"/>
    </source>
</evidence>
<proteinExistence type="inferred from homology"/>
<dbReference type="Proteomes" id="UP000059847">
    <property type="component" value="Chromosome"/>
</dbReference>
<evidence type="ECO:0000313" key="4">
    <source>
        <dbReference type="EMBL" id="ALF60430.1"/>
    </source>
</evidence>
<accession>A0A0M5MNR8</accession>
<dbReference type="SUPFAM" id="SSF47616">
    <property type="entry name" value="GST C-terminal domain-like"/>
    <property type="match status" value="1"/>
</dbReference>
<comment type="similarity">
    <text evidence="1">Belongs to the GST superfamily.</text>
</comment>
<dbReference type="EMBL" id="CP012678">
    <property type="protein sequence ID" value="ALF60430.1"/>
    <property type="molecule type" value="Genomic_DNA"/>
</dbReference>
<dbReference type="InterPro" id="IPR004045">
    <property type="entry name" value="Glutathione_S-Trfase_N"/>
</dbReference>
<dbReference type="SFLD" id="SFLDS00019">
    <property type="entry name" value="Glutathione_Transferase_(cytos"/>
    <property type="match status" value="1"/>
</dbReference>
<dbReference type="Pfam" id="PF00043">
    <property type="entry name" value="GST_C"/>
    <property type="match status" value="1"/>
</dbReference>
<dbReference type="InterPro" id="IPR036282">
    <property type="entry name" value="Glutathione-S-Trfase_C_sf"/>
</dbReference>
<dbReference type="GO" id="GO:0016740">
    <property type="term" value="F:transferase activity"/>
    <property type="evidence" value="ECO:0007669"/>
    <property type="project" value="UniProtKB-KW"/>
</dbReference>
<name>A0A0M5MNR8_9GAMM</name>
<dbReference type="InterPro" id="IPR010987">
    <property type="entry name" value="Glutathione-S-Trfase_C-like"/>
</dbReference>
<dbReference type="KEGG" id="pur:AOC03_10585"/>
<dbReference type="Gene3D" id="3.40.30.10">
    <property type="entry name" value="Glutaredoxin"/>
    <property type="match status" value="1"/>
</dbReference>